<gene>
    <name evidence="1" type="ORF">OPV22_028486</name>
</gene>
<reference evidence="1 2" key="1">
    <citation type="submission" date="2022-12" db="EMBL/GenBank/DDBJ databases">
        <title>Chromosome-scale assembly of the Ensete ventricosum genome.</title>
        <authorList>
            <person name="Dussert Y."/>
            <person name="Stocks J."/>
            <person name="Wendawek A."/>
            <person name="Woldeyes F."/>
            <person name="Nichols R.A."/>
            <person name="Borrell J.S."/>
        </authorList>
    </citation>
    <scope>NUCLEOTIDE SEQUENCE [LARGE SCALE GENOMIC DNA]</scope>
    <source>
        <strain evidence="2">cv. Maze</strain>
        <tissue evidence="1">Seeds</tissue>
    </source>
</reference>
<dbReference type="AlphaFoldDB" id="A0AAV8Q3T1"/>
<dbReference type="Proteomes" id="UP001222027">
    <property type="component" value="Unassembled WGS sequence"/>
</dbReference>
<dbReference type="EMBL" id="JAQQAF010000008">
    <property type="protein sequence ID" value="KAJ8465934.1"/>
    <property type="molecule type" value="Genomic_DNA"/>
</dbReference>
<protein>
    <submittedName>
        <fullName evidence="1">Uncharacterized protein</fullName>
    </submittedName>
</protein>
<accession>A0AAV8Q3T1</accession>
<comment type="caution">
    <text evidence="1">The sequence shown here is derived from an EMBL/GenBank/DDBJ whole genome shotgun (WGS) entry which is preliminary data.</text>
</comment>
<proteinExistence type="predicted"/>
<keyword evidence="2" id="KW-1185">Reference proteome</keyword>
<name>A0AAV8Q3T1_ENSVE</name>
<evidence type="ECO:0000313" key="1">
    <source>
        <dbReference type="EMBL" id="KAJ8465934.1"/>
    </source>
</evidence>
<organism evidence="1 2">
    <name type="scientific">Ensete ventricosum</name>
    <name type="common">Abyssinian banana</name>
    <name type="synonym">Musa ensete</name>
    <dbReference type="NCBI Taxonomy" id="4639"/>
    <lineage>
        <taxon>Eukaryota</taxon>
        <taxon>Viridiplantae</taxon>
        <taxon>Streptophyta</taxon>
        <taxon>Embryophyta</taxon>
        <taxon>Tracheophyta</taxon>
        <taxon>Spermatophyta</taxon>
        <taxon>Magnoliopsida</taxon>
        <taxon>Liliopsida</taxon>
        <taxon>Zingiberales</taxon>
        <taxon>Musaceae</taxon>
        <taxon>Ensete</taxon>
    </lineage>
</organism>
<sequence>MATDEFLFGPLWACADDRIPFGNLLPSLQASLRFPRCRHRACLRALWHEYNLTPHTLCAAVSWTTNYGKVELVSKKKTLGISLSHHFQRYLSNCLKDDVISMARINSEA</sequence>
<evidence type="ECO:0000313" key="2">
    <source>
        <dbReference type="Proteomes" id="UP001222027"/>
    </source>
</evidence>